<gene>
    <name evidence="1" type="ORF">ABDJ40_06330</name>
</gene>
<organism evidence="1 2">
    <name type="scientific">Roseateles flavus</name>
    <dbReference type="NCBI Taxonomy" id="3149041"/>
    <lineage>
        <taxon>Bacteria</taxon>
        <taxon>Pseudomonadati</taxon>
        <taxon>Pseudomonadota</taxon>
        <taxon>Betaproteobacteria</taxon>
        <taxon>Burkholderiales</taxon>
        <taxon>Sphaerotilaceae</taxon>
        <taxon>Roseateles</taxon>
    </lineage>
</organism>
<sequence>MASAANATVYLNGTHGTSRTRASAILESNQFKASDDGRAGAGVYFWSFQDDVFFAQRLAENWWRLAATPKFNSYKGDADKSLAVLKAKIEAPTDEYFDANSEGFLNLLIKTAEKRQIESSKDEIELLRLYLIKEIENERAAQYGVIKLDVDVPGLTKGEKTPAPYVSWLKRAPCIVVRKHAMGLIKDIELVGE</sequence>
<comment type="caution">
    <text evidence="1">The sequence shown here is derived from an EMBL/GenBank/DDBJ whole genome shotgun (WGS) entry which is preliminary data.</text>
</comment>
<keyword evidence="2" id="KW-1185">Reference proteome</keyword>
<dbReference type="Proteomes" id="UP001462640">
    <property type="component" value="Unassembled WGS sequence"/>
</dbReference>
<dbReference type="EMBL" id="JBDPZC010000002">
    <property type="protein sequence ID" value="MEO3712382.1"/>
    <property type="molecule type" value="Genomic_DNA"/>
</dbReference>
<dbReference type="RefSeq" id="WP_347607662.1">
    <property type="nucleotide sequence ID" value="NZ_JBDPZC010000002.1"/>
</dbReference>
<protein>
    <submittedName>
        <fullName evidence="1">Uncharacterized protein</fullName>
    </submittedName>
</protein>
<accession>A0ABV0GBE3</accession>
<evidence type="ECO:0000313" key="1">
    <source>
        <dbReference type="EMBL" id="MEO3712382.1"/>
    </source>
</evidence>
<name>A0ABV0GBE3_9BURK</name>
<proteinExistence type="predicted"/>
<reference evidence="1 2" key="1">
    <citation type="submission" date="2024-05" db="EMBL/GenBank/DDBJ databases">
        <title>Roseateles sp. 2.12 16S ribosomal RNA gene Genome sequencing and assembly.</title>
        <authorList>
            <person name="Woo H."/>
        </authorList>
    </citation>
    <scope>NUCLEOTIDE SEQUENCE [LARGE SCALE GENOMIC DNA]</scope>
    <source>
        <strain evidence="1 2">2.12</strain>
    </source>
</reference>
<evidence type="ECO:0000313" key="2">
    <source>
        <dbReference type="Proteomes" id="UP001462640"/>
    </source>
</evidence>